<dbReference type="RefSeq" id="WP_119539149.1">
    <property type="nucleotide sequence ID" value="NZ_QYRN01000003.1"/>
</dbReference>
<accession>A0A3A1WPU5</accession>
<reference evidence="4" key="1">
    <citation type="submission" date="2018-09" db="EMBL/GenBank/DDBJ databases">
        <authorList>
            <person name="Tuo L."/>
        </authorList>
    </citation>
    <scope>NUCLEOTIDE SEQUENCE [LARGE SCALE GENOMIC DNA]</scope>
    <source>
        <strain evidence="4">M2BS4Y-1</strain>
    </source>
</reference>
<keyword evidence="1" id="KW-0812">Transmembrane</keyword>
<protein>
    <submittedName>
        <fullName evidence="3">Pilus assembly protein</fullName>
    </submittedName>
</protein>
<dbReference type="Pfam" id="PF07811">
    <property type="entry name" value="TadE"/>
    <property type="match status" value="1"/>
</dbReference>
<dbReference type="AlphaFoldDB" id="A0A3A1WPU5"/>
<dbReference type="Proteomes" id="UP000265750">
    <property type="component" value="Unassembled WGS sequence"/>
</dbReference>
<proteinExistence type="predicted"/>
<evidence type="ECO:0000313" key="3">
    <source>
        <dbReference type="EMBL" id="RIY02012.1"/>
    </source>
</evidence>
<keyword evidence="1" id="KW-1133">Transmembrane helix</keyword>
<keyword evidence="4" id="KW-1185">Reference proteome</keyword>
<dbReference type="EMBL" id="QYRN01000003">
    <property type="protein sequence ID" value="RIY02012.1"/>
    <property type="molecule type" value="Genomic_DNA"/>
</dbReference>
<feature type="transmembrane region" description="Helical" evidence="1">
    <location>
        <begin position="26"/>
        <end position="46"/>
    </location>
</feature>
<comment type="caution">
    <text evidence="3">The sequence shown here is derived from an EMBL/GenBank/DDBJ whole genome shotgun (WGS) entry which is preliminary data.</text>
</comment>
<keyword evidence="1" id="KW-0472">Membrane</keyword>
<organism evidence="3 4">
    <name type="scientific">Aureimonas flava</name>
    <dbReference type="NCBI Taxonomy" id="2320271"/>
    <lineage>
        <taxon>Bacteria</taxon>
        <taxon>Pseudomonadati</taxon>
        <taxon>Pseudomonadota</taxon>
        <taxon>Alphaproteobacteria</taxon>
        <taxon>Hyphomicrobiales</taxon>
        <taxon>Aurantimonadaceae</taxon>
        <taxon>Aureimonas</taxon>
    </lineage>
</organism>
<evidence type="ECO:0000313" key="4">
    <source>
        <dbReference type="Proteomes" id="UP000265750"/>
    </source>
</evidence>
<evidence type="ECO:0000256" key="1">
    <source>
        <dbReference type="SAM" id="Phobius"/>
    </source>
</evidence>
<evidence type="ECO:0000259" key="2">
    <source>
        <dbReference type="Pfam" id="PF07811"/>
    </source>
</evidence>
<dbReference type="InterPro" id="IPR012495">
    <property type="entry name" value="TadE-like_dom"/>
</dbReference>
<dbReference type="OrthoDB" id="7990385at2"/>
<gene>
    <name evidence="3" type="ORF">D3218_06795</name>
</gene>
<sequence length="190" mass="20322">MKRPARTTLDHVAQAVARFRRDASGVAAVEFSLVALPFFFVLMAMIETALATTAGVMLNNAVNSAARGVMTGSVQKSDMDADGFRRLICGDIDMMMSCDRLVLDMRTFPAGSPIPTSVALRDGAVDSENFCFDPGGQDTITVIRAYYPWPWVTSILNGFAEDTNGNAILGSMAAFMNEPFGGATSTKANC</sequence>
<name>A0A3A1WPU5_9HYPH</name>
<feature type="domain" description="TadE-like" evidence="2">
    <location>
        <begin position="25"/>
        <end position="67"/>
    </location>
</feature>